<dbReference type="FunFam" id="1.20.58.60:FF:000075">
    <property type="entry name" value="utrophin isoform X1"/>
    <property type="match status" value="1"/>
</dbReference>
<dbReference type="FunFam" id="1.20.58.60:FF:000056">
    <property type="entry name" value="utrophin isoform X1"/>
    <property type="match status" value="1"/>
</dbReference>
<evidence type="ECO:0000256" key="12">
    <source>
        <dbReference type="ARBA" id="ARBA00023203"/>
    </source>
</evidence>
<dbReference type="Gene3D" id="1.10.418.10">
    <property type="entry name" value="Calponin-like domain"/>
    <property type="match status" value="2"/>
</dbReference>
<dbReference type="InterPro" id="IPR036872">
    <property type="entry name" value="CH_dom_sf"/>
</dbReference>
<dbReference type="GO" id="GO:0016010">
    <property type="term" value="C:dystrophin-associated glycoprotein complex"/>
    <property type="evidence" value="ECO:0007669"/>
    <property type="project" value="UniProtKB-ARBA"/>
</dbReference>
<dbReference type="PROSITE" id="PS50021">
    <property type="entry name" value="CH"/>
    <property type="match status" value="2"/>
</dbReference>
<dbReference type="InterPro" id="IPR001715">
    <property type="entry name" value="CH_dom"/>
</dbReference>
<accession>A0A8C1X9J7</accession>
<dbReference type="FunFam" id="1.10.418.10:FF:000032">
    <property type="entry name" value="utrophin isoform X1"/>
    <property type="match status" value="1"/>
</dbReference>
<keyword evidence="14 17" id="KW-0628">Postsynaptic cell membrane</keyword>
<dbReference type="InterPro" id="IPR050774">
    <property type="entry name" value="KCMF1/Dystrophin"/>
</dbReference>
<evidence type="ECO:0000313" key="24">
    <source>
        <dbReference type="Ensembl" id="ENSCCRP00015078700.1"/>
    </source>
</evidence>
<dbReference type="Pfam" id="PF00569">
    <property type="entry name" value="ZZ"/>
    <property type="match status" value="1"/>
</dbReference>
<dbReference type="PIRSF" id="PIRSF002341">
    <property type="entry name" value="Dystrophin/utrophin"/>
    <property type="match status" value="1"/>
</dbReference>
<evidence type="ECO:0000256" key="7">
    <source>
        <dbReference type="ARBA" id="ARBA00022771"/>
    </source>
</evidence>
<feature type="region of interest" description="Disordered" evidence="20">
    <location>
        <begin position="637"/>
        <end position="657"/>
    </location>
</feature>
<feature type="coiled-coil region" evidence="19">
    <location>
        <begin position="2415"/>
        <end position="2452"/>
    </location>
</feature>
<evidence type="ECO:0000256" key="17">
    <source>
        <dbReference type="PIRNR" id="PIRNR002341"/>
    </source>
</evidence>
<keyword evidence="9" id="KW-0106">Calcium</keyword>
<dbReference type="GO" id="GO:0003779">
    <property type="term" value="F:actin binding"/>
    <property type="evidence" value="ECO:0007669"/>
    <property type="project" value="UniProtKB-KW"/>
</dbReference>
<dbReference type="FunFam" id="1.10.238.10:FF:000008">
    <property type="entry name" value="Dystrophin isoform 2"/>
    <property type="match status" value="1"/>
</dbReference>
<feature type="region of interest" description="Disordered" evidence="20">
    <location>
        <begin position="2991"/>
        <end position="3012"/>
    </location>
</feature>
<dbReference type="InterPro" id="IPR011992">
    <property type="entry name" value="EF-hand-dom_pair"/>
</dbReference>
<dbReference type="InterPro" id="IPR036020">
    <property type="entry name" value="WW_dom_sf"/>
</dbReference>
<dbReference type="SUPFAM" id="SSF47576">
    <property type="entry name" value="Calponin-homology domain, CH-domain"/>
    <property type="match status" value="1"/>
</dbReference>
<comment type="function">
    <text evidence="17">May play a role in anchoring the cytoskeleton to the plasma membrane.</text>
</comment>
<dbReference type="PROSITE" id="PS01357">
    <property type="entry name" value="ZF_ZZ_1"/>
    <property type="match status" value="1"/>
</dbReference>
<evidence type="ECO:0000256" key="5">
    <source>
        <dbReference type="ARBA" id="ARBA00022723"/>
    </source>
</evidence>
<evidence type="ECO:0000256" key="16">
    <source>
        <dbReference type="ARBA" id="ARBA00040142"/>
    </source>
</evidence>
<dbReference type="InterPro" id="IPR001202">
    <property type="entry name" value="WW_dom"/>
</dbReference>
<dbReference type="SMART" id="SM00150">
    <property type="entry name" value="SPEC"/>
    <property type="match status" value="15"/>
</dbReference>
<keyword evidence="8" id="KW-0862">Zinc</keyword>
<feature type="coiled-coil region" evidence="19">
    <location>
        <begin position="1998"/>
        <end position="2032"/>
    </location>
</feature>
<dbReference type="InterPro" id="IPR018159">
    <property type="entry name" value="Spectrin/alpha-actinin"/>
</dbReference>
<dbReference type="SMART" id="SM00291">
    <property type="entry name" value="ZnF_ZZ"/>
    <property type="match status" value="1"/>
</dbReference>
<protein>
    <recommendedName>
        <fullName evidence="16">Dystrophin</fullName>
    </recommendedName>
</protein>
<dbReference type="GO" id="GO:0005856">
    <property type="term" value="C:cytoskeleton"/>
    <property type="evidence" value="ECO:0007669"/>
    <property type="project" value="UniProtKB-SubCell"/>
</dbReference>
<evidence type="ECO:0000256" key="19">
    <source>
        <dbReference type="SAM" id="Coils"/>
    </source>
</evidence>
<evidence type="ECO:0000313" key="25">
    <source>
        <dbReference type="Proteomes" id="UP000694700"/>
    </source>
</evidence>
<evidence type="ECO:0000259" key="21">
    <source>
        <dbReference type="PROSITE" id="PS50020"/>
    </source>
</evidence>
<dbReference type="InterPro" id="IPR015154">
    <property type="entry name" value="EF-hand_dom_typ2"/>
</dbReference>
<reference evidence="24" key="1">
    <citation type="submission" date="2025-08" db="UniProtKB">
        <authorList>
            <consortium name="Ensembl"/>
        </authorList>
    </citation>
    <scope>IDENTIFICATION</scope>
</reference>
<dbReference type="FunFam" id="1.20.58.60:FF:000118">
    <property type="entry name" value="Dystrophin"/>
    <property type="match status" value="1"/>
</dbReference>
<keyword evidence="19" id="KW-0175">Coiled coil</keyword>
<dbReference type="FunFam" id="1.10.238.10:FF:000023">
    <property type="entry name" value="dystrophin isoform X1"/>
    <property type="match status" value="1"/>
</dbReference>
<evidence type="ECO:0000256" key="18">
    <source>
        <dbReference type="PROSITE-ProRule" id="PRU00228"/>
    </source>
</evidence>
<keyword evidence="7 18" id="KW-0863">Zinc-finger</keyword>
<organism evidence="24 25">
    <name type="scientific">Cyprinus carpio</name>
    <name type="common">Common carp</name>
    <dbReference type="NCBI Taxonomy" id="7962"/>
    <lineage>
        <taxon>Eukaryota</taxon>
        <taxon>Metazoa</taxon>
        <taxon>Chordata</taxon>
        <taxon>Craniata</taxon>
        <taxon>Vertebrata</taxon>
        <taxon>Euteleostomi</taxon>
        <taxon>Actinopterygii</taxon>
        <taxon>Neopterygii</taxon>
        <taxon>Teleostei</taxon>
        <taxon>Ostariophysi</taxon>
        <taxon>Cypriniformes</taxon>
        <taxon>Cyprinidae</taxon>
        <taxon>Cyprininae</taxon>
        <taxon>Cyprinus</taxon>
    </lineage>
</organism>
<dbReference type="InterPro" id="IPR043145">
    <property type="entry name" value="Znf_ZZ_sf"/>
</dbReference>
<evidence type="ECO:0000259" key="22">
    <source>
        <dbReference type="PROSITE" id="PS50021"/>
    </source>
</evidence>
<dbReference type="PROSITE" id="PS50135">
    <property type="entry name" value="ZF_ZZ_2"/>
    <property type="match status" value="1"/>
</dbReference>
<dbReference type="InterPro" id="IPR002017">
    <property type="entry name" value="Spectrin_repeat"/>
</dbReference>
<keyword evidence="13 17" id="KW-0206">Cytoskeleton</keyword>
<dbReference type="Pfam" id="PF00435">
    <property type="entry name" value="Spectrin"/>
    <property type="match status" value="9"/>
</dbReference>
<evidence type="ECO:0000256" key="14">
    <source>
        <dbReference type="ARBA" id="ARBA00023257"/>
    </source>
</evidence>
<dbReference type="Pfam" id="PF09069">
    <property type="entry name" value="EF-hand_3"/>
    <property type="match status" value="1"/>
</dbReference>
<dbReference type="GO" id="GO:0005737">
    <property type="term" value="C:cytoplasm"/>
    <property type="evidence" value="ECO:0007669"/>
    <property type="project" value="UniProtKB-ARBA"/>
</dbReference>
<dbReference type="FunFam" id="3.30.60.90:FF:000001">
    <property type="entry name" value="Dystrophin isoform 2"/>
    <property type="match status" value="1"/>
</dbReference>
<dbReference type="GO" id="GO:0045211">
    <property type="term" value="C:postsynaptic membrane"/>
    <property type="evidence" value="ECO:0007669"/>
    <property type="project" value="UniProtKB-UniRule"/>
</dbReference>
<feature type="coiled-coil region" evidence="19">
    <location>
        <begin position="2955"/>
        <end position="2989"/>
    </location>
</feature>
<dbReference type="CDD" id="cd21233">
    <property type="entry name" value="CH_DMD_rpt2"/>
    <property type="match status" value="1"/>
</dbReference>
<dbReference type="Ensembl" id="ENSCCRT00015081281.1">
    <property type="protein sequence ID" value="ENSCCRP00015078700.1"/>
    <property type="gene ID" value="ENSCCRG00015025175.1"/>
</dbReference>
<evidence type="ECO:0000256" key="9">
    <source>
        <dbReference type="ARBA" id="ARBA00022837"/>
    </source>
</evidence>
<feature type="coiled-coil region" evidence="19">
    <location>
        <begin position="969"/>
        <end position="999"/>
    </location>
</feature>
<keyword evidence="6" id="KW-0677">Repeat</keyword>
<dbReference type="SUPFAM" id="SSF46966">
    <property type="entry name" value="Spectrin repeat"/>
    <property type="match status" value="13"/>
</dbReference>
<sequence>DLCDGRRLLELLEGLVGHEIVKERGFTRVHSLNNVNRALQILQKNNVDLVNIGGADIVDGNHKLTLGLIWSIILHWQVKDVMKDVMADLQQTNSEKILLSWVRQSTKNYKDSNVVNFSSSWADGFAFNALIHSHRPELFNWSVVEQQDNATERLDHAFNVAEKSLGIERLLDPEDVATAHPDKKSIIMYVTSLFQVLPHGVSMEAIQEVETLPRATVTKEEHFLFQTQQRYSQQITVSVAQSRVRSPSPSYKPRFKSYAFTQAAYSAVSDMYQSSFDTYHSSLFKSLFSLGLNELESYQSALEEVLTWLLSAEDGLQAQPPISSLVEEVKEQFHTHEGYMVELTSHQGSVGRVLKAGSVLLSGGQLTDDEEREVREQMNLLNSRWEHLRVASMERQSRLHVVLMDLQHQQLKQLSDWLDTTETRIKRMGAQPLGPELDDIKRQIEEQKLLQEDLELEQVRVNSLTHMVVVVDENSGDGATAALEEKLQNLGERWAAICKWTEERWILLQKILLCWQHFSEEQLLFDSWLTQKEELVQTIQSSGTSDPNEVILKADLELKRQTMDKLCSLVQDLLTNIKSKEAAGKLEAKLERFAQRWDKLVQSLHLTSTKFSTIVTTSQSELTHTTMATVTKVTTNQKKVVKHTKEGMSTPPPQKKRQIVADSELRKRFDVDFTEIHSFMTRSEAVLQNPEFSVSRKEGSVADLYEKVLAIDREKTEKFRKLQEATRSAQALVDQLTNGQNSEDIQQAAQQLRARWVDFCSLLAERLAWLAYQTKVLAFYNLFQQLEQAVGTAENWLKVQSPPACEPEPLRIQLERCRDEIARLSALQPQVDKLHEQLQELQRKEETPVLFDADISAFQEHYHHVLEDLRARERQLVLGEGLPPARYKDVMAALLAWLQQCENKLAIPSTAVTEYPVMEQRLKDIKAIQAAQKDHQGDVDDLNKMAEQVFQKAPPEICQKYRTELDNVMVRWRRVSEQLEENIQKLQDHMTKLQQFQNDTKTLQKWMAEVDVFLNEEWPALGDAEALEKQLEQCTALVNDIHTVQPSLNGINEVGLALKREAETPFAIKIQKMLDELNAQWELICKQAYAKKSALKGGLDMTMSLRKEMQEMQEWITQAEEEYLERDFQYKTPEELHKAVEELKRAQEEVHQKETKVKLLTDKVTNFISKAPPAAHDALKAELDVLTSNYQRLCSRLDGKCKTLEEVWACWCELLSYLELENAWMDLLEKKLDETESLNGGVEEIEEALTVSAKNLKHPEYNRNQIHELAQTLMDGRVLDELIRKKVEDYNTRWDELMRQQLEKSLQWAQENDKTLRLIQDSLNNTDRHLTAYIADGIDAAQIPQEAQKIQTELNGHEVTLDDMKKKAVEADASERVIGEIDATYDKLLHVKAKFRLFQKPVNFDQRLRECERALEEVKGKLGVLSIRSVEQDVVQSQLEQCMVGNFYKNLSEVKSEVETVIKTGRQIVQKQQTEQPKELDDRLTALKLTYNDLGSQVTEGKQELEKLLKLLRKFRKEVNSLTEWLAMTDEELTRRSSVEGMPSDLDAELAWAKETQEVTERHKPQLKLVRELAETLKGLLRSQENLIDDKVSLLNCNWIAVTSRSEQWLKLLLVDRQIDLTALLTFCLLFHSQGIDEDALNELFLKGENLLKRSPSGEKREAVHEKHNLLHDKYDTLKNLRALRKKKALALAPQWYQFRKKTDDMMQWLDKIEKTLAELPDPPEEPRIEQQRLKLEDLRGLGRVLSEGGAAKLVEPRLLPVNKRWAELDVNFTQVHHKSVSVLLVVKKKFSYCDILLSQELQGGLEKQEAAVKGLNALGTDLTPQCSKDDRDNIKQQLASINSRWAKVSNQLTEIKRRLVKIQDALMQAACVRAAHIPSCSDLLQRTLNVSFYIPKVSTDLPEKQRQIEDLLRDLSLYQEQLSKLSIWASTTKNQLEQSPTASEQKIICYFLAVTLTGSAAGDAALDKFNKSWAELDDWLTLLDHMVQTQRVMVGDLDEINEMTVKLKSTLQDMEQRCPQLNKQITAAQNLKNKTNNPETRATITDRIEKLQAHWEDSHTKLTDRVLQLHNMYKDSSDWLEARKRVEPLIKKANEKLEGWKKVSHSMYACDLITTNKCCIIILQQLSKDIQQWQAQMNVTNELANKLLTLYADDDTSKVKQMTESMNLAWANMKKRAGDKEADLEAGLRQLQHFYLDLEKFLNWLTEAETTANVLQDATFKEGLLENPATVRHLLEQWQDLQAEIDAHREMYHSLDENGQRIVSSLEGTDNAVVLQKRLDDMGHRWHELCNKVMSIRPYLDAGVDQWKHLHMSLQELLNWLQLKREELEKQKPVGGDVPTVHQQLLTHKGFRRELGAKEPVINGTLDNAKTFIAEMPREGLKQSPEERVQNVGRILRKEVEDVTVRWKNLGVASVDWQQQLELAMERLMELQDAQDQLDFKLRQAETVKNSWKPVGDLLIDDLQNHIDRVKVGEIAPIQDNVNQVNQLASTFRPPDIQLSPDNLSRIDDLNMRWRVLPLERSISPNNVPYYINHQTQTTCWDHPKMAELYQSLADLNNVRFSAYRTAMKLRRMQKALCLDLLGMSAACEAFEQHNLKQNEQFMDIMQVINCLTSIYDRMEQQHSSLVNVPLCVDMCLNWLLNVYDTGRAGKIRTLSFKTGIICLCKAHLEDKYRFLFREVASATGFCDQRRLGLLLHDAIQIPRQLGEVASFGGSNIEPSVRSCFQFANNKPELEASVFLDWMRLEPQSMVWLPVLHRVAAAETAKHQAKCNICKECPIIGFRYRSLKHFNYDICQSCFFSGRVAKGHKMQYPMVEYCTPTTSGEDVRDFAKVLKNKFRTKRYFAKHPRMGYLPVQTILEGDNMETPVTLINFWPVDHPPASSPQLSHDDTHSRIEHYASRLAEMENRNGSYVNDNVSPNESMDDEHLLIQHYCQSLNQGSPLSQPQSPSQILISMETEEKGELERVLNDLEQENRKLQAEYDRLKKAHDHKGLSPLPSPPQMLPVSPQSPRDAELIAEAKLLRQHKGRLEARMQILEDHNKQLESQLKRLRQLLEQPQTESKVNGTALSSPSTASPRSDTSLASLRVAASQTTETMGDDELSSPSQDASTGLEDVIEQLNNSFPHSQGES</sequence>
<dbReference type="CDD" id="cd02334">
    <property type="entry name" value="ZZ_dystrophin"/>
    <property type="match status" value="1"/>
</dbReference>
<dbReference type="Gene3D" id="2.20.70.10">
    <property type="match status" value="1"/>
</dbReference>
<dbReference type="Gene3D" id="1.20.58.60">
    <property type="match status" value="14"/>
</dbReference>
<name>A0A8C1X9J7_CYPCA</name>
<evidence type="ECO:0000256" key="11">
    <source>
        <dbReference type="ARBA" id="ARBA00023136"/>
    </source>
</evidence>
<dbReference type="SMART" id="SM00033">
    <property type="entry name" value="CH"/>
    <property type="match status" value="2"/>
</dbReference>
<dbReference type="Gene3D" id="3.30.60.90">
    <property type="match status" value="1"/>
</dbReference>
<dbReference type="GO" id="GO:0120025">
    <property type="term" value="C:plasma membrane bounded cell projection"/>
    <property type="evidence" value="ECO:0007669"/>
    <property type="project" value="UniProtKB-ARBA"/>
</dbReference>
<evidence type="ECO:0000256" key="10">
    <source>
        <dbReference type="ARBA" id="ARBA00023018"/>
    </source>
</evidence>
<feature type="compositionally biased region" description="Polar residues" evidence="20">
    <location>
        <begin position="3120"/>
        <end position="3132"/>
    </location>
</feature>
<evidence type="ECO:0000256" key="1">
    <source>
        <dbReference type="ARBA" id="ARBA00004245"/>
    </source>
</evidence>
<evidence type="ECO:0000259" key="23">
    <source>
        <dbReference type="PROSITE" id="PS50135"/>
    </source>
</evidence>
<feature type="compositionally biased region" description="Polar residues" evidence="20">
    <location>
        <begin position="3058"/>
        <end position="3097"/>
    </location>
</feature>
<dbReference type="Gene3D" id="1.10.238.10">
    <property type="entry name" value="EF-hand"/>
    <property type="match status" value="2"/>
</dbReference>
<dbReference type="Proteomes" id="UP000694700">
    <property type="component" value="Unplaced"/>
</dbReference>
<dbReference type="InterPro" id="IPR001589">
    <property type="entry name" value="Actinin_actin-bd_CS"/>
</dbReference>
<feature type="domain" description="WW" evidence="21">
    <location>
        <begin position="2509"/>
        <end position="2547"/>
    </location>
</feature>
<evidence type="ECO:0000256" key="20">
    <source>
        <dbReference type="SAM" id="MobiDB-lite"/>
    </source>
</evidence>
<evidence type="ECO:0000256" key="4">
    <source>
        <dbReference type="ARBA" id="ARBA00022490"/>
    </source>
</evidence>
<keyword evidence="11 17" id="KW-0472">Membrane</keyword>
<dbReference type="FunFam" id="1.20.58.60:FF:000070">
    <property type="entry name" value="utrophin isoform X1"/>
    <property type="match status" value="1"/>
</dbReference>
<evidence type="ECO:0000256" key="3">
    <source>
        <dbReference type="ARBA" id="ARBA00022475"/>
    </source>
</evidence>
<evidence type="ECO:0000256" key="8">
    <source>
        <dbReference type="ARBA" id="ARBA00022833"/>
    </source>
</evidence>
<dbReference type="CDD" id="cd00201">
    <property type="entry name" value="WW"/>
    <property type="match status" value="1"/>
</dbReference>
<feature type="region of interest" description="Disordered" evidence="20">
    <location>
        <begin position="3058"/>
        <end position="3132"/>
    </location>
</feature>
<feature type="domain" description="Calponin-homology (CH)" evidence="22">
    <location>
        <begin position="1"/>
        <end position="77"/>
    </location>
</feature>
<keyword evidence="3 17" id="KW-1003">Cell membrane</keyword>
<comment type="subcellular location">
    <subcellularLocation>
        <location evidence="2">Cell membrane</location>
        <location evidence="2">Sarcolemma</location>
        <topology evidence="2">Peripheral membrane protein</topology>
        <orientation evidence="2">Cytoplasmic side</orientation>
    </subcellularLocation>
    <subcellularLocation>
        <location evidence="1 17">Cytoplasm</location>
        <location evidence="1 17">Cytoskeleton</location>
    </subcellularLocation>
    <subcellularLocation>
        <location evidence="15">Postsynaptic cell membrane</location>
    </subcellularLocation>
</comment>
<evidence type="ECO:0000256" key="2">
    <source>
        <dbReference type="ARBA" id="ARBA00004278"/>
    </source>
</evidence>
<feature type="domain" description="Calponin-homology (CH)" evidence="22">
    <location>
        <begin position="92"/>
        <end position="198"/>
    </location>
</feature>
<dbReference type="GO" id="GO:0042383">
    <property type="term" value="C:sarcolemma"/>
    <property type="evidence" value="ECO:0007669"/>
    <property type="project" value="UniProtKB-SubCell"/>
</dbReference>
<evidence type="ECO:0000256" key="15">
    <source>
        <dbReference type="ARBA" id="ARBA00034100"/>
    </source>
</evidence>
<keyword evidence="10 17" id="KW-0770">Synapse</keyword>
<dbReference type="SUPFAM" id="SSF57850">
    <property type="entry name" value="RING/U-box"/>
    <property type="match status" value="1"/>
</dbReference>
<feature type="domain" description="ZZ-type" evidence="23">
    <location>
        <begin position="2767"/>
        <end position="2823"/>
    </location>
</feature>
<proteinExistence type="predicted"/>
<feature type="coiled-coil region" evidence="19">
    <location>
        <begin position="1102"/>
        <end position="1196"/>
    </location>
</feature>
<dbReference type="PROSITE" id="PS00020">
    <property type="entry name" value="ACTININ_2"/>
    <property type="match status" value="1"/>
</dbReference>
<dbReference type="PANTHER" id="PTHR12268">
    <property type="entry name" value="E3 UBIQUITIN-PROTEIN LIGASE KCMF1"/>
    <property type="match status" value="1"/>
</dbReference>
<keyword evidence="4 17" id="KW-0963">Cytoplasm</keyword>
<dbReference type="SUPFAM" id="SSF51045">
    <property type="entry name" value="WW domain"/>
    <property type="match status" value="1"/>
</dbReference>
<dbReference type="Pfam" id="PF09068">
    <property type="entry name" value="EF-hand_2"/>
    <property type="match status" value="1"/>
</dbReference>
<evidence type="ECO:0000256" key="13">
    <source>
        <dbReference type="ARBA" id="ARBA00023212"/>
    </source>
</evidence>
<keyword evidence="12 17" id="KW-0009">Actin-binding</keyword>
<dbReference type="GO" id="GO:0008270">
    <property type="term" value="F:zinc ion binding"/>
    <property type="evidence" value="ECO:0007669"/>
    <property type="project" value="UniProtKB-KW"/>
</dbReference>
<dbReference type="CDD" id="cd00176">
    <property type="entry name" value="SPEC"/>
    <property type="match status" value="5"/>
</dbReference>
<keyword evidence="5" id="KW-0479">Metal-binding</keyword>
<dbReference type="InterPro" id="IPR000433">
    <property type="entry name" value="Znf_ZZ"/>
</dbReference>
<dbReference type="InterPro" id="IPR015153">
    <property type="entry name" value="EF-hand_dom_typ1"/>
</dbReference>
<dbReference type="PROSITE" id="PS50020">
    <property type="entry name" value="WW_DOMAIN_2"/>
    <property type="match status" value="1"/>
</dbReference>
<dbReference type="SUPFAM" id="SSF47473">
    <property type="entry name" value="EF-hand"/>
    <property type="match status" value="2"/>
</dbReference>
<dbReference type="PANTHER" id="PTHR12268:SF25">
    <property type="entry name" value="DYSTROPHIN"/>
    <property type="match status" value="1"/>
</dbReference>
<dbReference type="Pfam" id="PF00307">
    <property type="entry name" value="CH"/>
    <property type="match status" value="2"/>
</dbReference>
<dbReference type="InterPro" id="IPR035436">
    <property type="entry name" value="Dystrophin/utrophin"/>
</dbReference>
<evidence type="ECO:0000256" key="6">
    <source>
        <dbReference type="ARBA" id="ARBA00022737"/>
    </source>
</evidence>